<dbReference type="AlphaFoldDB" id="V5F6A5"/>
<name>V5F6A5_9VIBR</name>
<proteinExistence type="predicted"/>
<organism evidence="1 2">
    <name type="scientific">Vibrio halioticoli NBRC 102217</name>
    <dbReference type="NCBI Taxonomy" id="1219072"/>
    <lineage>
        <taxon>Bacteria</taxon>
        <taxon>Pseudomonadati</taxon>
        <taxon>Pseudomonadota</taxon>
        <taxon>Gammaproteobacteria</taxon>
        <taxon>Vibrionales</taxon>
        <taxon>Vibrionaceae</taxon>
        <taxon>Vibrio</taxon>
    </lineage>
</organism>
<sequence length="66" mass="7626">MKDGDQLSTPFEIGLVHKLSEMFGLSLLLLPRMVCPQEVIIDSFLCLDLEFKIFMLYSSRKKSLLF</sequence>
<evidence type="ECO:0000313" key="1">
    <source>
        <dbReference type="EMBL" id="GAD91234.1"/>
    </source>
</evidence>
<accession>V5F6A5</accession>
<protein>
    <submittedName>
        <fullName evidence="1">Uncharacterized protein</fullName>
    </submittedName>
</protein>
<comment type="caution">
    <text evidence="1">The sequence shown here is derived from an EMBL/GenBank/DDBJ whole genome shotgun (WGS) entry which is preliminary data.</text>
</comment>
<gene>
    <name evidence="1" type="ORF">VHA01S_076_00070</name>
</gene>
<reference evidence="1 2" key="1">
    <citation type="submission" date="2013-11" db="EMBL/GenBank/DDBJ databases">
        <title>Whole genome shotgun sequence of Vibrio halioticoli NBRC 102217.</title>
        <authorList>
            <person name="Isaki S."/>
            <person name="Kimura A."/>
            <person name="Ohji S."/>
            <person name="Hosoyama A."/>
            <person name="Fujita N."/>
            <person name="Hashimoto M."/>
            <person name="Hosoyama Y."/>
            <person name="Yamazoe A."/>
        </authorList>
    </citation>
    <scope>NUCLEOTIDE SEQUENCE [LARGE SCALE GENOMIC DNA]</scope>
    <source>
        <strain evidence="1 2">NBRC 102217</strain>
    </source>
</reference>
<evidence type="ECO:0000313" key="2">
    <source>
        <dbReference type="Proteomes" id="UP000017800"/>
    </source>
</evidence>
<keyword evidence="2" id="KW-1185">Reference proteome</keyword>
<dbReference type="EMBL" id="BAUJ01000076">
    <property type="protein sequence ID" value="GAD91234.1"/>
    <property type="molecule type" value="Genomic_DNA"/>
</dbReference>
<dbReference type="Proteomes" id="UP000017800">
    <property type="component" value="Unassembled WGS sequence"/>
</dbReference>